<evidence type="ECO:0000256" key="1">
    <source>
        <dbReference type="SAM" id="Phobius"/>
    </source>
</evidence>
<dbReference type="EMBL" id="JASXSV010000022">
    <property type="protein sequence ID" value="MDP0589859.1"/>
    <property type="molecule type" value="Genomic_DNA"/>
</dbReference>
<dbReference type="Pfam" id="PF04403">
    <property type="entry name" value="PqiA"/>
    <property type="match status" value="1"/>
</dbReference>
<dbReference type="AlphaFoldDB" id="A0AA90STY2"/>
<keyword evidence="1" id="KW-1133">Transmembrane helix</keyword>
<evidence type="ECO:0000313" key="2">
    <source>
        <dbReference type="EMBL" id="MDP0589859.1"/>
    </source>
</evidence>
<keyword evidence="3" id="KW-1185">Reference proteome</keyword>
<keyword evidence="1" id="KW-0472">Membrane</keyword>
<reference evidence="2 3" key="1">
    <citation type="journal article" date="2023" name="bioRxiv">
        <title>An intranuclear bacterial parasite of deep-sea mussels expresses apoptosis inhibitors acquired from its host.</title>
        <authorList>
            <person name="Gonzalez Porras M.A."/>
            <person name="Assie A."/>
            <person name="Tietjen M."/>
            <person name="Violette M."/>
            <person name="Kleiner M."/>
            <person name="Gruber-Vodicka H."/>
            <person name="Dubilier N."/>
            <person name="Leisch N."/>
        </authorList>
    </citation>
    <scope>NUCLEOTIDE SEQUENCE [LARGE SCALE GENOMIC DNA]</scope>
    <source>
        <strain evidence="2">IAP13</strain>
    </source>
</reference>
<protein>
    <submittedName>
        <fullName evidence="2">Paraquat-inducible protein A</fullName>
    </submittedName>
</protein>
<dbReference type="InterPro" id="IPR007498">
    <property type="entry name" value="PqiA-like"/>
</dbReference>
<organism evidence="2 3">
    <name type="scientific">Candidatus Endonucleibacter bathymodioli</name>
    <dbReference type="NCBI Taxonomy" id="539814"/>
    <lineage>
        <taxon>Bacteria</taxon>
        <taxon>Pseudomonadati</taxon>
        <taxon>Pseudomonadota</taxon>
        <taxon>Gammaproteobacteria</taxon>
        <taxon>Oceanospirillales</taxon>
        <taxon>Endozoicomonadaceae</taxon>
        <taxon>Candidatus Endonucleibacter</taxon>
    </lineage>
</organism>
<dbReference type="Proteomes" id="UP001178148">
    <property type="component" value="Unassembled WGS sequence"/>
</dbReference>
<accession>A0AA90STY2</accession>
<keyword evidence="1" id="KW-0812">Transmembrane</keyword>
<proteinExistence type="predicted"/>
<sequence length="209" mass="22684">MKTQKIYLLLAALLSATLLVPGITQPLITLQADMNRQAIVNEGKRLVGEQSMHPTMASMATQFLDGLKVQGTTNLYNKTRSIFGTAEDLWKSGHLLVALLIVIFSIIIPATKTLLILIACMIKNTSALIRLNSFLSKWSMADVFAIGVIVACLASNSTSSQKALITFNAQLHAGFYWFLGYCLASIAVGQLLVNIQPTATKPMVINKEG</sequence>
<feature type="transmembrane region" description="Helical" evidence="1">
    <location>
        <begin position="174"/>
        <end position="193"/>
    </location>
</feature>
<evidence type="ECO:0000313" key="3">
    <source>
        <dbReference type="Proteomes" id="UP001178148"/>
    </source>
</evidence>
<name>A0AA90STY2_9GAMM</name>
<feature type="transmembrane region" description="Helical" evidence="1">
    <location>
        <begin position="134"/>
        <end position="154"/>
    </location>
</feature>
<gene>
    <name evidence="2" type="ORF">QS748_11995</name>
</gene>
<comment type="caution">
    <text evidence="2">The sequence shown here is derived from an EMBL/GenBank/DDBJ whole genome shotgun (WGS) entry which is preliminary data.</text>
</comment>
<feature type="transmembrane region" description="Helical" evidence="1">
    <location>
        <begin position="95"/>
        <end position="122"/>
    </location>
</feature>